<protein>
    <submittedName>
        <fullName evidence="1">Uncharacterized protein</fullName>
    </submittedName>
</protein>
<sequence>MRRGVGQHGKAVAEYTRFTEYRGGLSTAHLLECAVQLGGSPHIKAGVQLVVGVTGVQRLRHVAYRAVGRHIGIGVFSHGDVNVAVGILATLGVPDYAGGSDVVRALDIAAGEGVIHHHGGIRRTAGKAGIHLHVVANHQVIGFQRTGATVGVGANNIVGELLRRVGIRWRRRDAALGRGGSRIRNDDVRCPVMVVLRTRSTRRVDVAAAVAQQVDFAVVDDGFGLAAKRIRVIRVNVDHAVCGVVYGGGITVALDADKPGAIGAVLLALLGTDVDGAAIDQVNDITAGAAANRHGVIALHVDSALVAEVIAAAQID</sequence>
<proteinExistence type="predicted"/>
<dbReference type="Proteomes" id="UP000042394">
    <property type="component" value="Unassembled WGS sequence"/>
</dbReference>
<dbReference type="Proteomes" id="UP000041314">
    <property type="component" value="Unassembled WGS sequence"/>
</dbReference>
<dbReference type="EMBL" id="CQPA01000058">
    <property type="protein sequence ID" value="CNV12065.1"/>
    <property type="molecule type" value="Genomic_DNA"/>
</dbReference>
<accession>A0A655EAE2</accession>
<evidence type="ECO:0000313" key="4">
    <source>
        <dbReference type="Proteomes" id="UP000042394"/>
    </source>
</evidence>
<evidence type="ECO:0000313" key="2">
    <source>
        <dbReference type="EMBL" id="CNV14805.1"/>
    </source>
</evidence>
<dbReference type="EMBL" id="CQPD01000065">
    <property type="protein sequence ID" value="CNV14805.1"/>
    <property type="molecule type" value="Genomic_DNA"/>
</dbReference>
<gene>
    <name evidence="1" type="ORF">ERS008198_04407</name>
    <name evidence="2" type="ORF">ERS008207_04425</name>
</gene>
<reference evidence="3 4" key="1">
    <citation type="submission" date="2015-03" db="EMBL/GenBank/DDBJ databases">
        <authorList>
            <consortium name="Pathogen Informatics"/>
        </authorList>
    </citation>
    <scope>NUCLEOTIDE SEQUENCE [LARGE SCALE GENOMIC DNA]</scope>
    <source>
        <strain evidence="1 3">A1104</strain>
        <strain evidence="2 4">D4891</strain>
    </source>
</reference>
<organism evidence="1 3">
    <name type="scientific">Salmonella enterica subsp. enterica serovar Bovismorbificans</name>
    <dbReference type="NCBI Taxonomy" id="58097"/>
    <lineage>
        <taxon>Bacteria</taxon>
        <taxon>Pseudomonadati</taxon>
        <taxon>Pseudomonadota</taxon>
        <taxon>Gammaproteobacteria</taxon>
        <taxon>Enterobacterales</taxon>
        <taxon>Enterobacteriaceae</taxon>
        <taxon>Salmonella</taxon>
    </lineage>
</organism>
<evidence type="ECO:0000313" key="3">
    <source>
        <dbReference type="Proteomes" id="UP000041314"/>
    </source>
</evidence>
<evidence type="ECO:0000313" key="1">
    <source>
        <dbReference type="EMBL" id="CNV12065.1"/>
    </source>
</evidence>
<name>A0A655EAE2_SALET</name>
<dbReference type="AlphaFoldDB" id="A0A655EAE2"/>